<dbReference type="EMBL" id="MSJM01000007">
    <property type="protein sequence ID" value="OLF47358.1"/>
    <property type="molecule type" value="Genomic_DNA"/>
</dbReference>
<gene>
    <name evidence="2" type="ORF">BU202_08535</name>
</gene>
<dbReference type="RefSeq" id="WP_075105357.1">
    <property type="nucleotide sequence ID" value="NZ_MSJM01000007.1"/>
</dbReference>
<dbReference type="Proteomes" id="UP000186890">
    <property type="component" value="Unassembled WGS sequence"/>
</dbReference>
<dbReference type="AlphaFoldDB" id="A0A1Q8E6D9"/>
<feature type="transmembrane region" description="Helical" evidence="1">
    <location>
        <begin position="25"/>
        <end position="51"/>
    </location>
</feature>
<evidence type="ECO:0000313" key="3">
    <source>
        <dbReference type="Proteomes" id="UP000186890"/>
    </source>
</evidence>
<organism evidence="2 3">
    <name type="scientific">Streptococcus cuniculi</name>
    <dbReference type="NCBI Taxonomy" id="1432788"/>
    <lineage>
        <taxon>Bacteria</taxon>
        <taxon>Bacillati</taxon>
        <taxon>Bacillota</taxon>
        <taxon>Bacilli</taxon>
        <taxon>Lactobacillales</taxon>
        <taxon>Streptococcaceae</taxon>
        <taxon>Streptococcus</taxon>
    </lineage>
</organism>
<name>A0A1Q8E6D9_9STRE</name>
<dbReference type="OrthoDB" id="2237401at2"/>
<evidence type="ECO:0000313" key="2">
    <source>
        <dbReference type="EMBL" id="OLF47358.1"/>
    </source>
</evidence>
<keyword evidence="1" id="KW-1133">Transmembrane helix</keyword>
<keyword evidence="1" id="KW-0472">Membrane</keyword>
<evidence type="ECO:0008006" key="4">
    <source>
        <dbReference type="Google" id="ProtNLM"/>
    </source>
</evidence>
<evidence type="ECO:0000256" key="1">
    <source>
        <dbReference type="SAM" id="Phobius"/>
    </source>
</evidence>
<sequence>MFPKEFIVEDGHVYYRKKPLYKQPLFWTTIAGGVVSLILGVLLFLTILGIASSSDFSSYVDESYDNRTSDVFSEKEIDQEVSLENGLKLTVQSIDLDEKAELVNSYYDTALVVKIQVKNPTKRVLYFDERSSIVLGTQDSDSEEIDSVYPLDDLTYDANLKKKVAPEEAVTYTLFYGVDDSPNYRLIYEENMWNFQQAEKL</sequence>
<reference evidence="3" key="1">
    <citation type="submission" date="2016-12" db="EMBL/GenBank/DDBJ databases">
        <authorList>
            <person name="Gulvik C.A."/>
        </authorList>
    </citation>
    <scope>NUCLEOTIDE SEQUENCE [LARGE SCALE GENOMIC DNA]</scope>
    <source>
        <strain evidence="3">NED12-00049-6B</strain>
    </source>
</reference>
<comment type="caution">
    <text evidence="2">The sequence shown here is derived from an EMBL/GenBank/DDBJ whole genome shotgun (WGS) entry which is preliminary data.</text>
</comment>
<keyword evidence="3" id="KW-1185">Reference proteome</keyword>
<proteinExistence type="predicted"/>
<accession>A0A1Q8E6D9</accession>
<keyword evidence="1" id="KW-0812">Transmembrane</keyword>
<protein>
    <recommendedName>
        <fullName evidence="4">DUF4352 domain-containing protein</fullName>
    </recommendedName>
</protein>